<comment type="cofactor">
    <cofactor evidence="1 7">
        <name>FMN</name>
        <dbReference type="ChEBI" id="CHEBI:58210"/>
    </cofactor>
</comment>
<comment type="caution">
    <text evidence="9">The sequence shown here is derived from an EMBL/GenBank/DDBJ whole genome shotgun (WGS) entry which is preliminary data.</text>
</comment>
<evidence type="ECO:0000313" key="10">
    <source>
        <dbReference type="Proteomes" id="UP000237819"/>
    </source>
</evidence>
<reference evidence="9 10" key="1">
    <citation type="submission" date="2018-02" db="EMBL/GenBank/DDBJ databases">
        <title>Comparative genomes isolates from brazilian mangrove.</title>
        <authorList>
            <person name="Araujo J.E."/>
            <person name="Taketani R.G."/>
            <person name="Silva M.C.P."/>
            <person name="Loureco M.V."/>
            <person name="Andreote F.D."/>
        </authorList>
    </citation>
    <scope>NUCLEOTIDE SEQUENCE [LARGE SCALE GENOMIC DNA]</scope>
    <source>
        <strain evidence="9 10">Nap-Phe MGV</strain>
    </source>
</reference>
<evidence type="ECO:0000256" key="5">
    <source>
        <dbReference type="ARBA" id="ARBA00022643"/>
    </source>
</evidence>
<organism evidence="9 10">
    <name type="scientific">Blastopirellula marina</name>
    <dbReference type="NCBI Taxonomy" id="124"/>
    <lineage>
        <taxon>Bacteria</taxon>
        <taxon>Pseudomonadati</taxon>
        <taxon>Planctomycetota</taxon>
        <taxon>Planctomycetia</taxon>
        <taxon>Pirellulales</taxon>
        <taxon>Pirellulaceae</taxon>
        <taxon>Blastopirellula</taxon>
    </lineage>
</organism>
<dbReference type="SUPFAM" id="SSF52218">
    <property type="entry name" value="Flavoproteins"/>
    <property type="match status" value="1"/>
</dbReference>
<dbReference type="EMBL" id="PUHZ01000020">
    <property type="protein sequence ID" value="PQO44243.1"/>
    <property type="molecule type" value="Genomic_DNA"/>
</dbReference>
<dbReference type="NCBIfam" id="TIGR01752">
    <property type="entry name" value="flav_long"/>
    <property type="match status" value="1"/>
</dbReference>
<dbReference type="InterPro" id="IPR029039">
    <property type="entry name" value="Flavoprotein-like_sf"/>
</dbReference>
<evidence type="ECO:0000256" key="7">
    <source>
        <dbReference type="PIRNR" id="PIRNR038996"/>
    </source>
</evidence>
<dbReference type="GO" id="GO:0009055">
    <property type="term" value="F:electron transfer activity"/>
    <property type="evidence" value="ECO:0007669"/>
    <property type="project" value="UniProtKB-UniRule"/>
</dbReference>
<accession>A0A2S8GII0</accession>
<dbReference type="Gene3D" id="3.40.50.360">
    <property type="match status" value="1"/>
</dbReference>
<evidence type="ECO:0000256" key="3">
    <source>
        <dbReference type="ARBA" id="ARBA00022448"/>
    </source>
</evidence>
<dbReference type="InterPro" id="IPR001094">
    <property type="entry name" value="Flavdoxin-like"/>
</dbReference>
<comment type="function">
    <text evidence="7">Low-potential electron donor to a number of redox enzymes.</text>
</comment>
<dbReference type="PIRSF" id="PIRSF038996">
    <property type="entry name" value="FldA"/>
    <property type="match status" value="1"/>
</dbReference>
<dbReference type="AlphaFoldDB" id="A0A2S8GII0"/>
<dbReference type="OrthoDB" id="9790745at2"/>
<evidence type="ECO:0000256" key="4">
    <source>
        <dbReference type="ARBA" id="ARBA00022630"/>
    </source>
</evidence>
<evidence type="ECO:0000256" key="1">
    <source>
        <dbReference type="ARBA" id="ARBA00001917"/>
    </source>
</evidence>
<dbReference type="PROSITE" id="PS50902">
    <property type="entry name" value="FLAVODOXIN_LIKE"/>
    <property type="match status" value="1"/>
</dbReference>
<keyword evidence="6 7" id="KW-0249">Electron transport</keyword>
<dbReference type="PANTHER" id="PTHR42809">
    <property type="entry name" value="FLAVODOXIN 2"/>
    <property type="match status" value="1"/>
</dbReference>
<proteinExistence type="inferred from homology"/>
<keyword evidence="4 7" id="KW-0285">Flavoprotein</keyword>
<evidence type="ECO:0000256" key="2">
    <source>
        <dbReference type="ARBA" id="ARBA00005267"/>
    </source>
</evidence>
<dbReference type="Proteomes" id="UP000237819">
    <property type="component" value="Unassembled WGS sequence"/>
</dbReference>
<dbReference type="PANTHER" id="PTHR42809:SF1">
    <property type="entry name" value="FLAVODOXIN 1"/>
    <property type="match status" value="1"/>
</dbReference>
<dbReference type="PRINTS" id="PR00369">
    <property type="entry name" value="FLAVODOXIN"/>
</dbReference>
<feature type="domain" description="Flavodoxin-like" evidence="8">
    <location>
        <begin position="4"/>
        <end position="173"/>
    </location>
</feature>
<dbReference type="InterPro" id="IPR050619">
    <property type="entry name" value="Flavodoxin"/>
</dbReference>
<sequence>MDKVGLFFGTDSGTTRLIGKKIAKLLGGDLVAKPLNINRATLDDLLQYDVLILGTATYGNGELPGAANNVKAGSWLEFLPHLAGADLTGKTIALYGLGDQEKYGDRFVNGMAKLYQVVKGLGATVVGDWPTDDYTYTQSDAVIDGRFVGLAIDNNSQGMLTDARLAAWTAAVKPQLEEALAAANVV</sequence>
<dbReference type="GO" id="GO:0010181">
    <property type="term" value="F:FMN binding"/>
    <property type="evidence" value="ECO:0007669"/>
    <property type="project" value="UniProtKB-UniRule"/>
</dbReference>
<evidence type="ECO:0000313" key="9">
    <source>
        <dbReference type="EMBL" id="PQO44243.1"/>
    </source>
</evidence>
<dbReference type="RefSeq" id="WP_105337212.1">
    <property type="nucleotide sequence ID" value="NZ_PUHZ01000020.1"/>
</dbReference>
<protein>
    <recommendedName>
        <fullName evidence="7">Flavodoxin</fullName>
    </recommendedName>
</protein>
<evidence type="ECO:0000256" key="6">
    <source>
        <dbReference type="ARBA" id="ARBA00022982"/>
    </source>
</evidence>
<evidence type="ECO:0000259" key="8">
    <source>
        <dbReference type="PROSITE" id="PS50902"/>
    </source>
</evidence>
<keyword evidence="3 7" id="KW-0813">Transport</keyword>
<dbReference type="InterPro" id="IPR010086">
    <property type="entry name" value="Flavodoxin_lc"/>
</dbReference>
<dbReference type="NCBIfam" id="NF006739">
    <property type="entry name" value="PRK09267.1-5"/>
    <property type="match status" value="1"/>
</dbReference>
<dbReference type="Pfam" id="PF00258">
    <property type="entry name" value="Flavodoxin_1"/>
    <property type="match status" value="1"/>
</dbReference>
<gene>
    <name evidence="9" type="ORF">C5Y93_19975</name>
</gene>
<dbReference type="InterPro" id="IPR008254">
    <property type="entry name" value="Flavodoxin/NO_synth"/>
</dbReference>
<comment type="similarity">
    <text evidence="2 7">Belongs to the flavodoxin family.</text>
</comment>
<name>A0A2S8GII0_9BACT</name>
<keyword evidence="5 7" id="KW-0288">FMN</keyword>